<organism evidence="2 3">
    <name type="scientific">Ditylenchus dipsaci</name>
    <dbReference type="NCBI Taxonomy" id="166011"/>
    <lineage>
        <taxon>Eukaryota</taxon>
        <taxon>Metazoa</taxon>
        <taxon>Ecdysozoa</taxon>
        <taxon>Nematoda</taxon>
        <taxon>Chromadorea</taxon>
        <taxon>Rhabditida</taxon>
        <taxon>Tylenchina</taxon>
        <taxon>Tylenchomorpha</taxon>
        <taxon>Sphaerularioidea</taxon>
        <taxon>Anguinidae</taxon>
        <taxon>Anguininae</taxon>
        <taxon>Ditylenchus</taxon>
    </lineage>
</organism>
<evidence type="ECO:0000313" key="2">
    <source>
        <dbReference type="Proteomes" id="UP000887574"/>
    </source>
</evidence>
<dbReference type="WBParaSite" id="jg7362">
    <property type="protein sequence ID" value="jg7362"/>
    <property type="gene ID" value="jg7362"/>
</dbReference>
<sequence length="110" mass="12136">MPARLSISQRLVQMLRSIALPSVFGLIMAVLLCLSTFSTAQAAPLDSSYEFYPYSGQQPQVFLVEPYYGGSGYGNILSSPYKRSSGSAVKRERIVMDAMGGDYLIRKRTL</sequence>
<reference evidence="3" key="1">
    <citation type="submission" date="2022-11" db="UniProtKB">
        <authorList>
            <consortium name="WormBaseParasite"/>
        </authorList>
    </citation>
    <scope>IDENTIFICATION</scope>
</reference>
<keyword evidence="2" id="KW-1185">Reference proteome</keyword>
<proteinExistence type="predicted"/>
<accession>A0A915ENY1</accession>
<keyword evidence="1" id="KW-0732">Signal</keyword>
<feature type="chain" id="PRO_5037594740" evidence="1">
    <location>
        <begin position="43"/>
        <end position="110"/>
    </location>
</feature>
<feature type="signal peptide" evidence="1">
    <location>
        <begin position="1"/>
        <end position="42"/>
    </location>
</feature>
<protein>
    <submittedName>
        <fullName evidence="3">Uncharacterized protein</fullName>
    </submittedName>
</protein>
<evidence type="ECO:0000256" key="1">
    <source>
        <dbReference type="SAM" id="SignalP"/>
    </source>
</evidence>
<name>A0A915ENY1_9BILA</name>
<dbReference type="Proteomes" id="UP000887574">
    <property type="component" value="Unplaced"/>
</dbReference>
<evidence type="ECO:0000313" key="3">
    <source>
        <dbReference type="WBParaSite" id="jg7362"/>
    </source>
</evidence>
<dbReference type="AlphaFoldDB" id="A0A915ENY1"/>